<dbReference type="GO" id="GO:0016740">
    <property type="term" value="F:transferase activity"/>
    <property type="evidence" value="ECO:0007669"/>
    <property type="project" value="UniProtKB-KW"/>
</dbReference>
<keyword evidence="2" id="KW-1185">Reference proteome</keyword>
<gene>
    <name evidence="1" type="ORF">GQE99_20795</name>
</gene>
<sequence length="342" mass="38126">MAPVEDSVAILSQRNEGPFLLEWIAWYRMLGFDRIVVIHNDCTDHSPQLLRLLEREGIVFQKKHEPDPDRPPQPQAHRKVARLPVVKSAQWAFVCDADEFLVIHPGDGLLADLIAAWPAGAEAMTIHWKIYGTDGAEAWTDQLVHRSTTRCAAPQAQQNTQFKSLTRHPSHWHWLRSHGPIGWRGPGPWAEDDPRVVRADGTPFPGYNADGAPLNGTGREEITHALAQVNHYALQSRERFALKEGTRSAAAHLDRYSEDFFRRFDHNGDDDPVALKYAARFDAEHAALRAIPGVLRLHHLCCADYLAAIAAKLGRPEAAYPAIAVHRETAAALPRHATPAGD</sequence>
<protein>
    <submittedName>
        <fullName evidence="1">Glycosyltransferase family 2 protein</fullName>
    </submittedName>
</protein>
<proteinExistence type="predicted"/>
<comment type="caution">
    <text evidence="1">The sequence shown here is derived from an EMBL/GenBank/DDBJ whole genome shotgun (WGS) entry which is preliminary data.</text>
</comment>
<dbReference type="Pfam" id="PF13704">
    <property type="entry name" value="Glyco_tranf_2_4"/>
    <property type="match status" value="1"/>
</dbReference>
<accession>A0A845M769</accession>
<evidence type="ECO:0000313" key="1">
    <source>
        <dbReference type="EMBL" id="MZR15456.1"/>
    </source>
</evidence>
<reference evidence="1 2" key="1">
    <citation type="submission" date="2019-12" db="EMBL/GenBank/DDBJ databases">
        <title>Maritimibacter sp. nov. sp. isolated from sea sand.</title>
        <authorList>
            <person name="Kim J."/>
            <person name="Jeong S.E."/>
            <person name="Jung H.S."/>
            <person name="Jeon C.O."/>
        </authorList>
    </citation>
    <scope>NUCLEOTIDE SEQUENCE [LARGE SCALE GENOMIC DNA]</scope>
    <source>
        <strain evidence="1 2">DP07</strain>
    </source>
</reference>
<keyword evidence="1" id="KW-0808">Transferase</keyword>
<organism evidence="1 2">
    <name type="scientific">Maritimibacter harenae</name>
    <dbReference type="NCBI Taxonomy" id="2606218"/>
    <lineage>
        <taxon>Bacteria</taxon>
        <taxon>Pseudomonadati</taxon>
        <taxon>Pseudomonadota</taxon>
        <taxon>Alphaproteobacteria</taxon>
        <taxon>Rhodobacterales</taxon>
        <taxon>Roseobacteraceae</taxon>
        <taxon>Maritimibacter</taxon>
    </lineage>
</organism>
<dbReference type="Proteomes" id="UP000467322">
    <property type="component" value="Unassembled WGS sequence"/>
</dbReference>
<dbReference type="EMBL" id="WTUX01000069">
    <property type="protein sequence ID" value="MZR15456.1"/>
    <property type="molecule type" value="Genomic_DNA"/>
</dbReference>
<dbReference type="RefSeq" id="WP_161353845.1">
    <property type="nucleotide sequence ID" value="NZ_WTUX01000069.1"/>
</dbReference>
<name>A0A845M769_9RHOB</name>
<evidence type="ECO:0000313" key="2">
    <source>
        <dbReference type="Proteomes" id="UP000467322"/>
    </source>
</evidence>
<dbReference type="AlphaFoldDB" id="A0A845M769"/>